<keyword evidence="4" id="KW-1185">Reference proteome</keyword>
<accession>A0AAV7EMU4</accession>
<dbReference type="InterPro" id="IPR036812">
    <property type="entry name" value="NAD(P)_OxRdtase_dom_sf"/>
</dbReference>
<dbReference type="InterPro" id="IPR044497">
    <property type="entry name" value="AKR4A/B"/>
</dbReference>
<evidence type="ECO:0000313" key="3">
    <source>
        <dbReference type="EMBL" id="KAG9448932.1"/>
    </source>
</evidence>
<dbReference type="InterPro" id="IPR023210">
    <property type="entry name" value="NADP_OxRdtase_dom"/>
</dbReference>
<dbReference type="PROSITE" id="PS00798">
    <property type="entry name" value="ALDOKETO_REDUCTASE_1"/>
    <property type="match status" value="1"/>
</dbReference>
<dbReference type="EMBL" id="JAINDJ010000004">
    <property type="protein sequence ID" value="KAG9448932.1"/>
    <property type="molecule type" value="Genomic_DNA"/>
</dbReference>
<dbReference type="CDD" id="cd19124">
    <property type="entry name" value="AKR_AKR4A_4B"/>
    <property type="match status" value="1"/>
</dbReference>
<dbReference type="Proteomes" id="UP000825729">
    <property type="component" value="Unassembled WGS sequence"/>
</dbReference>
<name>A0AAV7EMU4_ARIFI</name>
<dbReference type="PANTHER" id="PTHR11732">
    <property type="entry name" value="ALDO/KETO REDUCTASE"/>
    <property type="match status" value="1"/>
</dbReference>
<reference evidence="3 4" key="1">
    <citation type="submission" date="2021-07" db="EMBL/GenBank/DDBJ databases">
        <title>The Aristolochia fimbriata genome: insights into angiosperm evolution, floral development and chemical biosynthesis.</title>
        <authorList>
            <person name="Jiao Y."/>
        </authorList>
    </citation>
    <scope>NUCLEOTIDE SEQUENCE [LARGE SCALE GENOMIC DNA]</scope>
    <source>
        <strain evidence="3">IBCAS-2021</strain>
        <tissue evidence="3">Leaf</tissue>
    </source>
</reference>
<dbReference type="PROSITE" id="PS00063">
    <property type="entry name" value="ALDOKETO_REDUCTASE_3"/>
    <property type="match status" value="1"/>
</dbReference>
<dbReference type="InterPro" id="IPR018170">
    <property type="entry name" value="Aldo/ket_reductase_CS"/>
</dbReference>
<comment type="caution">
    <text evidence="3">The sequence shown here is derived from an EMBL/GenBank/DDBJ whole genome shotgun (WGS) entry which is preliminary data.</text>
</comment>
<feature type="domain" description="NADP-dependent oxidoreductase" evidence="2">
    <location>
        <begin position="174"/>
        <end position="444"/>
    </location>
</feature>
<gene>
    <name evidence="3" type="ORF">H6P81_008897</name>
</gene>
<proteinExistence type="predicted"/>
<dbReference type="Gene3D" id="3.20.20.100">
    <property type="entry name" value="NADP-dependent oxidoreductase domain"/>
    <property type="match status" value="1"/>
</dbReference>
<organism evidence="3 4">
    <name type="scientific">Aristolochia fimbriata</name>
    <name type="common">White veined hardy Dutchman's pipe vine</name>
    <dbReference type="NCBI Taxonomy" id="158543"/>
    <lineage>
        <taxon>Eukaryota</taxon>
        <taxon>Viridiplantae</taxon>
        <taxon>Streptophyta</taxon>
        <taxon>Embryophyta</taxon>
        <taxon>Tracheophyta</taxon>
        <taxon>Spermatophyta</taxon>
        <taxon>Magnoliopsida</taxon>
        <taxon>Magnoliidae</taxon>
        <taxon>Piperales</taxon>
        <taxon>Aristolochiaceae</taxon>
        <taxon>Aristolochia</taxon>
    </lineage>
</organism>
<dbReference type="SUPFAM" id="SSF51430">
    <property type="entry name" value="NAD(P)-linked oxidoreductase"/>
    <property type="match status" value="1"/>
</dbReference>
<dbReference type="PRINTS" id="PR00069">
    <property type="entry name" value="ALDKETRDTASE"/>
</dbReference>
<dbReference type="AlphaFoldDB" id="A0AAV7EMU4"/>
<dbReference type="Pfam" id="PF00248">
    <property type="entry name" value="Aldo_ket_red"/>
    <property type="match status" value="1"/>
</dbReference>
<evidence type="ECO:0000256" key="1">
    <source>
        <dbReference type="ARBA" id="ARBA00023002"/>
    </source>
</evidence>
<dbReference type="PROSITE" id="PS00062">
    <property type="entry name" value="ALDOKETO_REDUCTASE_2"/>
    <property type="match status" value="1"/>
</dbReference>
<evidence type="ECO:0000313" key="4">
    <source>
        <dbReference type="Proteomes" id="UP000825729"/>
    </source>
</evidence>
<dbReference type="InterPro" id="IPR020471">
    <property type="entry name" value="AKR"/>
</dbReference>
<dbReference type="GO" id="GO:0016616">
    <property type="term" value="F:oxidoreductase activity, acting on the CH-OH group of donors, NAD or NADP as acceptor"/>
    <property type="evidence" value="ECO:0007669"/>
    <property type="project" value="InterPro"/>
</dbReference>
<evidence type="ECO:0000259" key="2">
    <source>
        <dbReference type="Pfam" id="PF00248"/>
    </source>
</evidence>
<dbReference type="FunFam" id="3.20.20.100:FF:000014">
    <property type="entry name" value="NAD(P)-linked oxidoreductase superfamily protein"/>
    <property type="match status" value="1"/>
</dbReference>
<keyword evidence="1" id="KW-0560">Oxidoreductase</keyword>
<sequence>MEMGTLEWRMLEGRVTIKRGVTRSQSHCYLPIVKLRFDRAKPIRASSQIKRVKMGGLEFINGVPVEGTPAPAPAPLIESDKFLGKLGEAPLDSVPTSLPPQKEAVLPLAEEKKEGIVEVVVVEEAKEEKKEEEKAALEDVVAAGEMKEEEKKEGRNIVGGPEVTLNSGRKMPLLGTGTASWPIPPIEDLKNAILDAMEVGYRHFDSAVLYQSEEGLGVAIAEALERGIIKSRDELHVTTKLWCNNATPERVLPAIRESLRKLQLEYVDLYLIHFPVRLKEHVLDMICEKDDILPLDLKSTWAAMEEIQKMGLAKSIGVSNFTCMKLTDLLAVANIPPAVNQVEMHPVWQQKKLRDFCKEKGIHVSAYSPLGAKEWGFDVVLSNPVMNEIAKAKGKSVAQIALRWGLQQGVSLIPKSFNKGRLGQNFAILDWELTEEELQKIGEIPQKRIATIPEFIFPDGMFKSPEEFWDGEM</sequence>
<dbReference type="GO" id="GO:0044550">
    <property type="term" value="P:secondary metabolite biosynthetic process"/>
    <property type="evidence" value="ECO:0007669"/>
    <property type="project" value="UniProtKB-ARBA"/>
</dbReference>
<protein>
    <recommendedName>
        <fullName evidence="2">NADP-dependent oxidoreductase domain-containing protein</fullName>
    </recommendedName>
</protein>